<dbReference type="InterPro" id="IPR021971">
    <property type="entry name" value="Salp15"/>
</dbReference>
<evidence type="ECO:0000256" key="5">
    <source>
        <dbReference type="ARBA" id="ARBA00034321"/>
    </source>
</evidence>
<evidence type="ECO:0000256" key="3">
    <source>
        <dbReference type="ARBA" id="ARBA00022729"/>
    </source>
</evidence>
<feature type="signal peptide" evidence="6">
    <location>
        <begin position="1"/>
        <end position="31"/>
    </location>
</feature>
<keyword evidence="3 6" id="KW-0732">Signal</keyword>
<evidence type="ECO:0000256" key="2">
    <source>
        <dbReference type="ARBA" id="ARBA00022525"/>
    </source>
</evidence>
<evidence type="ECO:0000256" key="1">
    <source>
        <dbReference type="ARBA" id="ARBA00004613"/>
    </source>
</evidence>
<dbReference type="GO" id="GO:0005576">
    <property type="term" value="C:extracellular region"/>
    <property type="evidence" value="ECO:0007669"/>
    <property type="project" value="UniProtKB-SubCell"/>
</dbReference>
<protein>
    <submittedName>
        <fullName evidence="7">Putative ticsk ixostatin</fullName>
    </submittedName>
</protein>
<proteinExistence type="inferred from homology"/>
<evidence type="ECO:0000256" key="6">
    <source>
        <dbReference type="SAM" id="SignalP"/>
    </source>
</evidence>
<keyword evidence="2" id="KW-0964">Secreted</keyword>
<dbReference type="EMBL" id="GEGO01005857">
    <property type="protein sequence ID" value="JAR89547.1"/>
    <property type="molecule type" value="Transcribed_RNA"/>
</dbReference>
<comment type="similarity">
    <text evidence="5">Belongs to the salp15 family.</text>
</comment>
<comment type="subcellular location">
    <subcellularLocation>
        <location evidence="1">Secreted</location>
    </subcellularLocation>
</comment>
<keyword evidence="4" id="KW-0325">Glycoprotein</keyword>
<accession>A0A147BFH5</accession>
<dbReference type="AlphaFoldDB" id="A0A147BFH5"/>
<sequence length="119" mass="13448">MSHLNHQKIMLVENFVLFIICLLITLRGAGSQEIRIQHRISTITLKCNETFMNLCLKPPVPPKGQLKKIDLDFPMCGLTCLYEVTPGKWDGTRLQLPNGLPCEYGRVCKDGTCIEDVCK</sequence>
<evidence type="ECO:0000313" key="7">
    <source>
        <dbReference type="EMBL" id="JAR89547.1"/>
    </source>
</evidence>
<dbReference type="Pfam" id="PF12115">
    <property type="entry name" value="Salp15"/>
    <property type="match status" value="1"/>
</dbReference>
<organism evidence="7">
    <name type="scientific">Ixodes ricinus</name>
    <name type="common">Common tick</name>
    <name type="synonym">Acarus ricinus</name>
    <dbReference type="NCBI Taxonomy" id="34613"/>
    <lineage>
        <taxon>Eukaryota</taxon>
        <taxon>Metazoa</taxon>
        <taxon>Ecdysozoa</taxon>
        <taxon>Arthropoda</taxon>
        <taxon>Chelicerata</taxon>
        <taxon>Arachnida</taxon>
        <taxon>Acari</taxon>
        <taxon>Parasitiformes</taxon>
        <taxon>Ixodida</taxon>
        <taxon>Ixodoidea</taxon>
        <taxon>Ixodidae</taxon>
        <taxon>Ixodinae</taxon>
        <taxon>Ixodes</taxon>
    </lineage>
</organism>
<feature type="chain" id="PRO_5007542192" evidence="6">
    <location>
        <begin position="32"/>
        <end position="119"/>
    </location>
</feature>
<evidence type="ECO:0000256" key="4">
    <source>
        <dbReference type="ARBA" id="ARBA00023180"/>
    </source>
</evidence>
<name>A0A147BFH5_IXORI</name>
<reference evidence="7" key="1">
    <citation type="journal article" date="2018" name="PLoS Negl. Trop. Dis.">
        <title>Sialome diversity of ticks revealed by RNAseq of single tick salivary glands.</title>
        <authorList>
            <person name="Perner J."/>
            <person name="Kropackova S."/>
            <person name="Kopacek P."/>
            <person name="Ribeiro J.M."/>
        </authorList>
    </citation>
    <scope>NUCLEOTIDE SEQUENCE</scope>
    <source>
        <strain evidence="7">Siblings of single egg batch collected in Ceske Budejovice</strain>
        <tissue evidence="7">Salivary glands</tissue>
    </source>
</reference>